<dbReference type="GO" id="GO:0043093">
    <property type="term" value="P:FtsZ-dependent cytokinesis"/>
    <property type="evidence" value="ECO:0007669"/>
    <property type="project" value="UniProtKB-UniRule"/>
</dbReference>
<dbReference type="NCBIfam" id="TIGR02795">
    <property type="entry name" value="tol_pal_ybgF"/>
    <property type="match status" value="1"/>
</dbReference>
<dbReference type="Gene3D" id="1.25.40.10">
    <property type="entry name" value="Tetratricopeptide repeat domain"/>
    <property type="match status" value="1"/>
</dbReference>
<feature type="domain" description="YbgF trimerisation" evidence="6">
    <location>
        <begin position="57"/>
        <end position="105"/>
    </location>
</feature>
<dbReference type="Proteomes" id="UP000283087">
    <property type="component" value="Unassembled WGS sequence"/>
</dbReference>
<keyword evidence="2" id="KW-0131">Cell cycle</keyword>
<dbReference type="RefSeq" id="WP_126158563.1">
    <property type="nucleotide sequence ID" value="NZ_RQXW01000008.1"/>
</dbReference>
<keyword evidence="2" id="KW-0132">Cell division</keyword>
<evidence type="ECO:0000313" key="7">
    <source>
        <dbReference type="EMBL" id="RTE65640.1"/>
    </source>
</evidence>
<dbReference type="InterPro" id="IPR032519">
    <property type="entry name" value="YbgF_tri"/>
</dbReference>
<dbReference type="PROSITE" id="PS50005">
    <property type="entry name" value="TPR"/>
    <property type="match status" value="2"/>
</dbReference>
<comment type="similarity">
    <text evidence="2">Belongs to the CpoB family.</text>
</comment>
<evidence type="ECO:0000256" key="2">
    <source>
        <dbReference type="HAMAP-Rule" id="MF_02066"/>
    </source>
</evidence>
<accession>A0A430KQ96</accession>
<dbReference type="Pfam" id="PF13525">
    <property type="entry name" value="YfiO"/>
    <property type="match status" value="1"/>
</dbReference>
<gene>
    <name evidence="7" type="primary">ybgF</name>
    <name evidence="2" type="synonym">cpoB</name>
    <name evidence="7" type="ORF">EH243_10205</name>
</gene>
<sequence length="255" mass="28237" precursor="true">MRKAYSFAAALVLFSTGALAADPVKVIELQIDESSANGSTANSGYQFGSSNDTAMLLQQLQEEVRSLRGMVEQQQYQLRQMEQQQRDRYRDLDRRIAAGQSSTPSTSSSLPETGEPASTSSSTTQPLPAPDSTPTDAQAYQQAFGLVRQKDFPAALDAFDKFIELYPNSARLPNAYYWVGEVNLAEQKLAPAKAAFEQVLQTFPQHRKAADASYKLGVIYHQMGEQAKAKEMFNNTISRYPESSAANLARDYLKR</sequence>
<keyword evidence="3" id="KW-0802">TPR repeat</keyword>
<dbReference type="Gene3D" id="1.20.5.110">
    <property type="match status" value="1"/>
</dbReference>
<evidence type="ECO:0000256" key="4">
    <source>
        <dbReference type="SAM" id="MobiDB-lite"/>
    </source>
</evidence>
<feature type="region of interest" description="Disordered" evidence="4">
    <location>
        <begin position="98"/>
        <end position="136"/>
    </location>
</feature>
<feature type="domain" description="Outer membrane lipoprotein BamD-like" evidence="5">
    <location>
        <begin position="135"/>
        <end position="247"/>
    </location>
</feature>
<protein>
    <recommendedName>
        <fullName evidence="2">Cell division coordinator CpoB</fullName>
    </recommendedName>
</protein>
<dbReference type="AlphaFoldDB" id="A0A430KQ96"/>
<reference evidence="7 8" key="1">
    <citation type="submission" date="2018-11" db="EMBL/GenBank/DDBJ databases">
        <title>The draft genome sequence of Amphritea opalescens ANRC-JH13T.</title>
        <authorList>
            <person name="Fang Z."/>
            <person name="Zhang Y."/>
            <person name="Han X."/>
        </authorList>
    </citation>
    <scope>NUCLEOTIDE SEQUENCE [LARGE SCALE GENOMIC DNA]</scope>
    <source>
        <strain evidence="7 8">ANRC-JH13</strain>
    </source>
</reference>
<dbReference type="InterPro" id="IPR034706">
    <property type="entry name" value="CpoB"/>
</dbReference>
<evidence type="ECO:0000256" key="1">
    <source>
        <dbReference type="ARBA" id="ARBA00022729"/>
    </source>
</evidence>
<evidence type="ECO:0000313" key="8">
    <source>
        <dbReference type="Proteomes" id="UP000283087"/>
    </source>
</evidence>
<dbReference type="EMBL" id="RQXW01000008">
    <property type="protein sequence ID" value="RTE65640.1"/>
    <property type="molecule type" value="Genomic_DNA"/>
</dbReference>
<organism evidence="7 8">
    <name type="scientific">Amphritea opalescens</name>
    <dbReference type="NCBI Taxonomy" id="2490544"/>
    <lineage>
        <taxon>Bacteria</taxon>
        <taxon>Pseudomonadati</taxon>
        <taxon>Pseudomonadota</taxon>
        <taxon>Gammaproteobacteria</taxon>
        <taxon>Oceanospirillales</taxon>
        <taxon>Oceanospirillaceae</taxon>
        <taxon>Amphritea</taxon>
    </lineage>
</organism>
<feature type="repeat" description="TPR" evidence="3">
    <location>
        <begin position="210"/>
        <end position="243"/>
    </location>
</feature>
<dbReference type="SUPFAM" id="SSF48452">
    <property type="entry name" value="TPR-like"/>
    <property type="match status" value="1"/>
</dbReference>
<dbReference type="Pfam" id="PF16331">
    <property type="entry name" value="TolA_bind_tri"/>
    <property type="match status" value="1"/>
</dbReference>
<feature type="repeat" description="TPR" evidence="3">
    <location>
        <begin position="173"/>
        <end position="206"/>
    </location>
</feature>
<dbReference type="HAMAP" id="MF_02066">
    <property type="entry name" value="CpoB"/>
    <property type="match status" value="1"/>
</dbReference>
<comment type="caution">
    <text evidence="7">The sequence shown here is derived from an EMBL/GenBank/DDBJ whole genome shotgun (WGS) entry which is preliminary data.</text>
</comment>
<proteinExistence type="inferred from homology"/>
<comment type="function">
    <text evidence="2">Mediates coordination of peptidoglycan synthesis and outer membrane constriction during cell division.</text>
</comment>
<dbReference type="InterPro" id="IPR039565">
    <property type="entry name" value="BamD-like"/>
</dbReference>
<dbReference type="SMART" id="SM00028">
    <property type="entry name" value="TPR"/>
    <property type="match status" value="3"/>
</dbReference>
<evidence type="ECO:0000259" key="6">
    <source>
        <dbReference type="Pfam" id="PF16331"/>
    </source>
</evidence>
<dbReference type="GO" id="GO:0030288">
    <property type="term" value="C:outer membrane-bounded periplasmic space"/>
    <property type="evidence" value="ECO:0007669"/>
    <property type="project" value="UniProtKB-UniRule"/>
</dbReference>
<dbReference type="InterPro" id="IPR014162">
    <property type="entry name" value="CpoB_C"/>
</dbReference>
<keyword evidence="2" id="KW-0574">Periplasm</keyword>
<keyword evidence="8" id="KW-1185">Reference proteome</keyword>
<evidence type="ECO:0000256" key="3">
    <source>
        <dbReference type="PROSITE-ProRule" id="PRU00339"/>
    </source>
</evidence>
<evidence type="ECO:0000259" key="5">
    <source>
        <dbReference type="Pfam" id="PF13525"/>
    </source>
</evidence>
<feature type="compositionally biased region" description="Polar residues" evidence="4">
    <location>
        <begin position="116"/>
        <end position="136"/>
    </location>
</feature>
<dbReference type="InterPro" id="IPR011990">
    <property type="entry name" value="TPR-like_helical_dom_sf"/>
</dbReference>
<feature type="chain" id="PRO_5019593181" description="Cell division coordinator CpoB" evidence="2">
    <location>
        <begin position="21"/>
        <end position="255"/>
    </location>
</feature>
<dbReference type="GO" id="GO:0070206">
    <property type="term" value="P:protein trimerization"/>
    <property type="evidence" value="ECO:0007669"/>
    <property type="project" value="InterPro"/>
</dbReference>
<comment type="subcellular location">
    <subcellularLocation>
        <location evidence="2">Periplasm</location>
    </subcellularLocation>
</comment>
<name>A0A430KQ96_9GAMM</name>
<dbReference type="InterPro" id="IPR019734">
    <property type="entry name" value="TPR_rpt"/>
</dbReference>
<keyword evidence="1 2" id="KW-0732">Signal</keyword>
<keyword evidence="2" id="KW-0175">Coiled coil</keyword>
<dbReference type="OrthoDB" id="9768142at2"/>
<feature type="coiled-coil region" evidence="2">
    <location>
        <begin position="57"/>
        <end position="84"/>
    </location>
</feature>
<feature type="signal peptide" evidence="2">
    <location>
        <begin position="1"/>
        <end position="20"/>
    </location>
</feature>